<feature type="binding site" evidence="7">
    <location>
        <position position="41"/>
    </location>
    <ligand>
        <name>ATP</name>
        <dbReference type="ChEBI" id="CHEBI:30616"/>
    </ligand>
</feature>
<gene>
    <name evidence="10" type="ORF">BJY28_001026</name>
</gene>
<feature type="region of interest" description="Disordered" evidence="8">
    <location>
        <begin position="415"/>
        <end position="464"/>
    </location>
</feature>
<comment type="caution">
    <text evidence="10">The sequence shown here is derived from an EMBL/GenBank/DDBJ whole genome shotgun (WGS) entry which is preliminary data.</text>
</comment>
<keyword evidence="4 7" id="KW-0547">Nucleotide-binding</keyword>
<reference evidence="10 11" key="1">
    <citation type="submission" date="2020-07" db="EMBL/GenBank/DDBJ databases">
        <title>Sequencing the genomes of 1000 actinobacteria strains.</title>
        <authorList>
            <person name="Klenk H.-P."/>
        </authorList>
    </citation>
    <scope>NUCLEOTIDE SEQUENCE [LARGE SCALE GENOMIC DNA]</scope>
    <source>
        <strain evidence="10 11">DSM 24723</strain>
    </source>
</reference>
<evidence type="ECO:0000256" key="3">
    <source>
        <dbReference type="ARBA" id="ARBA00022679"/>
    </source>
</evidence>
<feature type="domain" description="Protein kinase" evidence="9">
    <location>
        <begin position="12"/>
        <end position="274"/>
    </location>
</feature>
<feature type="compositionally biased region" description="Basic and acidic residues" evidence="8">
    <location>
        <begin position="220"/>
        <end position="239"/>
    </location>
</feature>
<dbReference type="SMART" id="SM00220">
    <property type="entry name" value="S_TKc"/>
    <property type="match status" value="1"/>
</dbReference>
<dbReference type="AlphaFoldDB" id="A0A852X258"/>
<dbReference type="InterPro" id="IPR008271">
    <property type="entry name" value="Ser/Thr_kinase_AS"/>
</dbReference>
<feature type="compositionally biased region" description="Low complexity" evidence="8">
    <location>
        <begin position="429"/>
        <end position="455"/>
    </location>
</feature>
<keyword evidence="6 7" id="KW-0067">ATP-binding</keyword>
<evidence type="ECO:0000256" key="6">
    <source>
        <dbReference type="ARBA" id="ARBA00022840"/>
    </source>
</evidence>
<evidence type="ECO:0000256" key="1">
    <source>
        <dbReference type="ARBA" id="ARBA00012513"/>
    </source>
</evidence>
<dbReference type="InterPro" id="IPR000719">
    <property type="entry name" value="Prot_kinase_dom"/>
</dbReference>
<dbReference type="GO" id="GO:0005524">
    <property type="term" value="F:ATP binding"/>
    <property type="evidence" value="ECO:0007669"/>
    <property type="project" value="UniProtKB-UniRule"/>
</dbReference>
<accession>A0A852X258</accession>
<dbReference type="RefSeq" id="WP_246313348.1">
    <property type="nucleotide sequence ID" value="NZ_JACBZX010000001.1"/>
</dbReference>
<evidence type="ECO:0000259" key="9">
    <source>
        <dbReference type="PROSITE" id="PS50011"/>
    </source>
</evidence>
<organism evidence="10 11">
    <name type="scientific">Janibacter alkaliphilus</name>
    <dbReference type="NCBI Taxonomy" id="1069963"/>
    <lineage>
        <taxon>Bacteria</taxon>
        <taxon>Bacillati</taxon>
        <taxon>Actinomycetota</taxon>
        <taxon>Actinomycetes</taxon>
        <taxon>Micrococcales</taxon>
        <taxon>Intrasporangiaceae</taxon>
        <taxon>Janibacter</taxon>
    </lineage>
</organism>
<protein>
    <recommendedName>
        <fullName evidence="1">non-specific serine/threonine protein kinase</fullName>
        <ecNumber evidence="1">2.7.11.1</ecNumber>
    </recommendedName>
</protein>
<dbReference type="PANTHER" id="PTHR43289:SF6">
    <property type="entry name" value="SERINE_THREONINE-PROTEIN KINASE NEKL-3"/>
    <property type="match status" value="1"/>
</dbReference>
<evidence type="ECO:0000256" key="2">
    <source>
        <dbReference type="ARBA" id="ARBA00022527"/>
    </source>
</evidence>
<keyword evidence="11" id="KW-1185">Reference proteome</keyword>
<evidence type="ECO:0000256" key="7">
    <source>
        <dbReference type="PROSITE-ProRule" id="PRU10141"/>
    </source>
</evidence>
<dbReference type="Gene3D" id="1.10.510.10">
    <property type="entry name" value="Transferase(Phosphotransferase) domain 1"/>
    <property type="match status" value="1"/>
</dbReference>
<feature type="compositionally biased region" description="Pro residues" evidence="8">
    <location>
        <begin position="349"/>
        <end position="369"/>
    </location>
</feature>
<dbReference type="InterPro" id="IPR011009">
    <property type="entry name" value="Kinase-like_dom_sf"/>
</dbReference>
<dbReference type="SUPFAM" id="SSF56112">
    <property type="entry name" value="Protein kinase-like (PK-like)"/>
    <property type="match status" value="1"/>
</dbReference>
<evidence type="ECO:0000313" key="11">
    <source>
        <dbReference type="Proteomes" id="UP000592181"/>
    </source>
</evidence>
<dbReference type="PROSITE" id="PS50011">
    <property type="entry name" value="PROTEIN_KINASE_DOM"/>
    <property type="match status" value="1"/>
</dbReference>
<dbReference type="EMBL" id="JACBZX010000001">
    <property type="protein sequence ID" value="NYG36557.1"/>
    <property type="molecule type" value="Genomic_DNA"/>
</dbReference>
<name>A0A852X258_9MICO</name>
<feature type="region of interest" description="Disordered" evidence="8">
    <location>
        <begin position="213"/>
        <end position="239"/>
    </location>
</feature>
<feature type="compositionally biased region" description="Low complexity" evidence="8">
    <location>
        <begin position="298"/>
        <end position="315"/>
    </location>
</feature>
<evidence type="ECO:0000256" key="8">
    <source>
        <dbReference type="SAM" id="MobiDB-lite"/>
    </source>
</evidence>
<dbReference type="InterPro" id="IPR017441">
    <property type="entry name" value="Protein_kinase_ATP_BS"/>
</dbReference>
<evidence type="ECO:0000256" key="4">
    <source>
        <dbReference type="ARBA" id="ARBA00022741"/>
    </source>
</evidence>
<proteinExistence type="predicted"/>
<evidence type="ECO:0000256" key="5">
    <source>
        <dbReference type="ARBA" id="ARBA00022777"/>
    </source>
</evidence>
<keyword evidence="3" id="KW-0808">Transferase</keyword>
<keyword evidence="5 10" id="KW-0418">Kinase</keyword>
<sequence>MSPTEPPQIPGLAYVQRLGSGGFADVHLYRQELPRMLVAVKVLHSAATDLREQLVAEANTMAELAEHPYIVTVLRADVADDGRPYLVMSYYPRPNLSVRARQRALPVSEALRTGVQLASAVETAHRAGVLHRDIKPANVLVSSYGAPALADFGIAGRAAEVDDHDDVGVSVAWSPPEVLRGSSNGSVAADVYSLSATIAFLLSGRTPFEQVDGDNSGDALVRRTLGDRPRRTDREDVPESLERLLQAGMAKNPARRPGSALALGLDLQRVEQELRLPRTELVVDDDEGWRDRASSPVTTRASAPRTSSRSDASAGSAGGSSSGSSAVPPPAARLAPSEASGGSGAMPADPGPPAPRAPHGPPPPEPPGPGSGSATTGPTDPPARRRSAGVVVAAVAAAALLLGGGVAAAMVLTDDPDDELTTDGGRGQSTDPSSTDPSSTDPSSDSGSGSSSDGSTAGGEVDPCLVGTWEAVSNRQVDYTGAVITGMNPTTTVSDDGTVRVEYDQVETEGADLVLDGVAEYRISTDDGRVRWSVERDDVDITRGGEPDSMSLSSYSADYTCADGRWVEDSGGSNEFRAIRERTS</sequence>
<dbReference type="PROSITE" id="PS00107">
    <property type="entry name" value="PROTEIN_KINASE_ATP"/>
    <property type="match status" value="1"/>
</dbReference>
<dbReference type="GO" id="GO:0004674">
    <property type="term" value="F:protein serine/threonine kinase activity"/>
    <property type="evidence" value="ECO:0007669"/>
    <property type="project" value="UniProtKB-KW"/>
</dbReference>
<dbReference type="Pfam" id="PF00069">
    <property type="entry name" value="Pkinase"/>
    <property type="match status" value="1"/>
</dbReference>
<keyword evidence="2 10" id="KW-0723">Serine/threonine-protein kinase</keyword>
<evidence type="ECO:0000313" key="10">
    <source>
        <dbReference type="EMBL" id="NYG36557.1"/>
    </source>
</evidence>
<feature type="region of interest" description="Disordered" evidence="8">
    <location>
        <begin position="287"/>
        <end position="388"/>
    </location>
</feature>
<dbReference type="Proteomes" id="UP000592181">
    <property type="component" value="Unassembled WGS sequence"/>
</dbReference>
<dbReference type="EC" id="2.7.11.1" evidence="1"/>
<dbReference type="CDD" id="cd14014">
    <property type="entry name" value="STKc_PknB_like"/>
    <property type="match status" value="1"/>
</dbReference>
<dbReference type="PANTHER" id="PTHR43289">
    <property type="entry name" value="MITOGEN-ACTIVATED PROTEIN KINASE KINASE KINASE 20-RELATED"/>
    <property type="match status" value="1"/>
</dbReference>
<dbReference type="PROSITE" id="PS00108">
    <property type="entry name" value="PROTEIN_KINASE_ST"/>
    <property type="match status" value="1"/>
</dbReference>